<evidence type="ECO:0000256" key="5">
    <source>
        <dbReference type="PROSITE-ProRule" id="PRU00076"/>
    </source>
</evidence>
<feature type="transmembrane region" description="Helical" evidence="6">
    <location>
        <begin position="342"/>
        <end position="361"/>
    </location>
</feature>
<dbReference type="EMBL" id="JBEAFC010000014">
    <property type="protein sequence ID" value="KAL1533216.1"/>
    <property type="molecule type" value="Genomic_DNA"/>
</dbReference>
<dbReference type="PROSITE" id="PS01187">
    <property type="entry name" value="EGF_CA"/>
    <property type="match status" value="1"/>
</dbReference>
<comment type="caution">
    <text evidence="8">The sequence shown here is derived from an EMBL/GenBank/DDBJ whole genome shotgun (WGS) entry which is preliminary data.</text>
</comment>
<dbReference type="CDD" id="cd00054">
    <property type="entry name" value="EGF_CA"/>
    <property type="match status" value="1"/>
</dbReference>
<keyword evidence="9" id="KW-1185">Reference proteome</keyword>
<keyword evidence="4" id="KW-1015">Disulfide bond</keyword>
<proteinExistence type="predicted"/>
<dbReference type="InterPro" id="IPR000152">
    <property type="entry name" value="EGF-type_Asp/Asn_hydroxyl_site"/>
</dbReference>
<keyword evidence="2" id="KW-0732">Signal</keyword>
<evidence type="ECO:0000256" key="4">
    <source>
        <dbReference type="ARBA" id="ARBA00023157"/>
    </source>
</evidence>
<dbReference type="PANTHER" id="PTHR33491">
    <property type="entry name" value="OSJNBA0016N04.9 PROTEIN"/>
    <property type="match status" value="1"/>
</dbReference>
<evidence type="ECO:0000256" key="1">
    <source>
        <dbReference type="ARBA" id="ARBA00022536"/>
    </source>
</evidence>
<keyword evidence="6" id="KW-1133">Transmembrane helix</keyword>
<dbReference type="Gene3D" id="2.10.25.10">
    <property type="entry name" value="Laminin"/>
    <property type="match status" value="2"/>
</dbReference>
<evidence type="ECO:0000259" key="7">
    <source>
        <dbReference type="PROSITE" id="PS50026"/>
    </source>
</evidence>
<keyword evidence="6" id="KW-0812">Transmembrane</keyword>
<organism evidence="8 9">
    <name type="scientific">Salvia divinorum</name>
    <name type="common">Maria pastora</name>
    <name type="synonym">Diviner's sage</name>
    <dbReference type="NCBI Taxonomy" id="28513"/>
    <lineage>
        <taxon>Eukaryota</taxon>
        <taxon>Viridiplantae</taxon>
        <taxon>Streptophyta</taxon>
        <taxon>Embryophyta</taxon>
        <taxon>Tracheophyta</taxon>
        <taxon>Spermatophyta</taxon>
        <taxon>Magnoliopsida</taxon>
        <taxon>eudicotyledons</taxon>
        <taxon>Gunneridae</taxon>
        <taxon>Pentapetalae</taxon>
        <taxon>asterids</taxon>
        <taxon>lamiids</taxon>
        <taxon>Lamiales</taxon>
        <taxon>Lamiaceae</taxon>
        <taxon>Nepetoideae</taxon>
        <taxon>Mentheae</taxon>
        <taxon>Salviinae</taxon>
        <taxon>Salvia</taxon>
        <taxon>Salvia subgen. Calosphace</taxon>
    </lineage>
</organism>
<evidence type="ECO:0000256" key="3">
    <source>
        <dbReference type="ARBA" id="ARBA00022737"/>
    </source>
</evidence>
<sequence>MAPVVRLDWTIGTYNCSLAKNSKTYACLDQKSICIDLDKRKGYLCSCVQGYNGNPYLPGGCKTISSSIAKSGCLDQCGKISIPFPFGVGPNFDVVCNTTTNPEKPYLRALSTELVELNSSKIVVHYNNLASTCYNLSAYQMGITKPEERKLIIDLLKTQFSFSDDNWITAIGCNAIVVGVSGEDSLTSIQSSCAAICPDSVSYNSASCSFGRTYLEGTGCCRVPIPRGTSYLEANLSDLTGRWPRTNFSCSYAFIEYMDRNIYSEDRYLCNCSNGYRGNPYLNQGCQDIDECADNTTNTCILNSICENDVGSYHCSCPKGYIGDGRKDGTGCIRRPPSKTKAIILIGLGSGLGFLLLLLIYKNASTSASSDTHPLMFSSTI</sequence>
<dbReference type="Pfam" id="PF07645">
    <property type="entry name" value="EGF_CA"/>
    <property type="match status" value="1"/>
</dbReference>
<evidence type="ECO:0000256" key="2">
    <source>
        <dbReference type="ARBA" id="ARBA00022729"/>
    </source>
</evidence>
<dbReference type="FunFam" id="2.10.25.10:FF:000038">
    <property type="entry name" value="Fibrillin 2"/>
    <property type="match status" value="1"/>
</dbReference>
<dbReference type="SUPFAM" id="SSF57196">
    <property type="entry name" value="EGF/Laminin"/>
    <property type="match status" value="1"/>
</dbReference>
<dbReference type="SMART" id="SM00179">
    <property type="entry name" value="EGF_CA"/>
    <property type="match status" value="1"/>
</dbReference>
<dbReference type="InterPro" id="IPR000742">
    <property type="entry name" value="EGF"/>
</dbReference>
<dbReference type="AlphaFoldDB" id="A0ABD1FR24"/>
<name>A0ABD1FR24_SALDI</name>
<keyword evidence="6" id="KW-0472">Membrane</keyword>
<reference evidence="8 9" key="1">
    <citation type="submission" date="2024-06" db="EMBL/GenBank/DDBJ databases">
        <title>A chromosome level genome sequence of Diviner's sage (Salvia divinorum).</title>
        <authorList>
            <person name="Ford S.A."/>
            <person name="Ro D.-K."/>
            <person name="Ness R.W."/>
            <person name="Phillips M.A."/>
        </authorList>
    </citation>
    <scope>NUCLEOTIDE SEQUENCE [LARGE SCALE GENOMIC DNA]</scope>
    <source>
        <strain evidence="8">SAF-2024a</strain>
        <tissue evidence="8">Leaf</tissue>
    </source>
</reference>
<dbReference type="PROSITE" id="PS50026">
    <property type="entry name" value="EGF_3"/>
    <property type="match status" value="1"/>
</dbReference>
<evidence type="ECO:0000313" key="9">
    <source>
        <dbReference type="Proteomes" id="UP001567538"/>
    </source>
</evidence>
<evidence type="ECO:0000256" key="6">
    <source>
        <dbReference type="SAM" id="Phobius"/>
    </source>
</evidence>
<protein>
    <recommendedName>
        <fullName evidence="7">EGF-like domain-containing protein</fullName>
    </recommendedName>
</protein>
<dbReference type="SMART" id="SM00181">
    <property type="entry name" value="EGF"/>
    <property type="match status" value="2"/>
</dbReference>
<keyword evidence="3" id="KW-0677">Repeat</keyword>
<dbReference type="InterPro" id="IPR018097">
    <property type="entry name" value="EGF_Ca-bd_CS"/>
</dbReference>
<dbReference type="PROSITE" id="PS00010">
    <property type="entry name" value="ASX_HYDROXYL"/>
    <property type="match status" value="1"/>
</dbReference>
<gene>
    <name evidence="8" type="ORF">AAHA92_33133</name>
</gene>
<keyword evidence="1 5" id="KW-0245">EGF-like domain</keyword>
<dbReference type="InterPro" id="IPR001881">
    <property type="entry name" value="EGF-like_Ca-bd_dom"/>
</dbReference>
<dbReference type="InterPro" id="IPR049883">
    <property type="entry name" value="NOTCH1_EGF-like"/>
</dbReference>
<accession>A0ABD1FR24</accession>
<comment type="caution">
    <text evidence="5">Lacks conserved residue(s) required for the propagation of feature annotation.</text>
</comment>
<evidence type="ECO:0000313" key="8">
    <source>
        <dbReference type="EMBL" id="KAL1533216.1"/>
    </source>
</evidence>
<dbReference type="Proteomes" id="UP001567538">
    <property type="component" value="Unassembled WGS sequence"/>
</dbReference>
<feature type="domain" description="EGF-like" evidence="7">
    <location>
        <begin position="288"/>
        <end position="324"/>
    </location>
</feature>